<reference evidence="2" key="1">
    <citation type="submission" date="2014-09" db="EMBL/GenBank/DDBJ databases">
        <authorList>
            <person name="Magalhaes I.L.F."/>
            <person name="Oliveira U."/>
            <person name="Santos F.R."/>
            <person name="Vidigal T.H.D.A."/>
            <person name="Brescovit A.D."/>
            <person name="Santos A.J."/>
        </authorList>
    </citation>
    <scope>NUCLEOTIDE SEQUENCE</scope>
    <source>
        <tissue evidence="2">Shoot tissue taken approximately 20 cm above the soil surface</tissue>
    </source>
</reference>
<sequence>MDWIQSSSRRMPSTTRQSSSQRKS</sequence>
<evidence type="ECO:0000256" key="1">
    <source>
        <dbReference type="SAM" id="MobiDB-lite"/>
    </source>
</evidence>
<dbReference type="AlphaFoldDB" id="A0A0A9AD71"/>
<feature type="region of interest" description="Disordered" evidence="1">
    <location>
        <begin position="1"/>
        <end position="24"/>
    </location>
</feature>
<accession>A0A0A9AD71</accession>
<name>A0A0A9AD71_ARUDO</name>
<protein>
    <submittedName>
        <fullName evidence="2">Uncharacterized protein</fullName>
    </submittedName>
</protein>
<organism evidence="2">
    <name type="scientific">Arundo donax</name>
    <name type="common">Giant reed</name>
    <name type="synonym">Donax arundinaceus</name>
    <dbReference type="NCBI Taxonomy" id="35708"/>
    <lineage>
        <taxon>Eukaryota</taxon>
        <taxon>Viridiplantae</taxon>
        <taxon>Streptophyta</taxon>
        <taxon>Embryophyta</taxon>
        <taxon>Tracheophyta</taxon>
        <taxon>Spermatophyta</taxon>
        <taxon>Magnoliopsida</taxon>
        <taxon>Liliopsida</taxon>
        <taxon>Poales</taxon>
        <taxon>Poaceae</taxon>
        <taxon>PACMAD clade</taxon>
        <taxon>Arundinoideae</taxon>
        <taxon>Arundineae</taxon>
        <taxon>Arundo</taxon>
    </lineage>
</organism>
<reference evidence="2" key="2">
    <citation type="journal article" date="2015" name="Data Brief">
        <title>Shoot transcriptome of the giant reed, Arundo donax.</title>
        <authorList>
            <person name="Barrero R.A."/>
            <person name="Guerrero F.D."/>
            <person name="Moolhuijzen P."/>
            <person name="Goolsby J.A."/>
            <person name="Tidwell J."/>
            <person name="Bellgard S.E."/>
            <person name="Bellgard M.I."/>
        </authorList>
    </citation>
    <scope>NUCLEOTIDE SEQUENCE</scope>
    <source>
        <tissue evidence="2">Shoot tissue taken approximately 20 cm above the soil surface</tissue>
    </source>
</reference>
<dbReference type="EMBL" id="GBRH01250975">
    <property type="protein sequence ID" value="JAD46920.1"/>
    <property type="molecule type" value="Transcribed_RNA"/>
</dbReference>
<evidence type="ECO:0000313" key="2">
    <source>
        <dbReference type="EMBL" id="JAD46920.1"/>
    </source>
</evidence>
<proteinExistence type="predicted"/>